<reference evidence="1 2" key="1">
    <citation type="journal article" date="2016" name="Nat. Commun.">
        <title>Thousands of microbial genomes shed light on interconnected biogeochemical processes in an aquifer system.</title>
        <authorList>
            <person name="Anantharaman K."/>
            <person name="Brown C.T."/>
            <person name="Hug L.A."/>
            <person name="Sharon I."/>
            <person name="Castelle C.J."/>
            <person name="Probst A.J."/>
            <person name="Thomas B.C."/>
            <person name="Singh A."/>
            <person name="Wilkins M.J."/>
            <person name="Karaoz U."/>
            <person name="Brodie E.L."/>
            <person name="Williams K.H."/>
            <person name="Hubbard S.S."/>
            <person name="Banfield J.F."/>
        </authorList>
    </citation>
    <scope>NUCLEOTIDE SEQUENCE [LARGE SCALE GENOMIC DNA]</scope>
</reference>
<evidence type="ECO:0000313" key="2">
    <source>
        <dbReference type="Proteomes" id="UP000178977"/>
    </source>
</evidence>
<dbReference type="STRING" id="1802281.A3A44_03640"/>
<evidence type="ECO:0000313" key="1">
    <source>
        <dbReference type="EMBL" id="OHA09928.1"/>
    </source>
</evidence>
<dbReference type="AlphaFoldDB" id="A0A1G2LE72"/>
<gene>
    <name evidence="1" type="ORF">A3A44_03640</name>
</gene>
<proteinExistence type="predicted"/>
<accession>A0A1G2LE72</accession>
<dbReference type="Proteomes" id="UP000178977">
    <property type="component" value="Unassembled WGS sequence"/>
</dbReference>
<name>A0A1G2LE72_9BACT</name>
<dbReference type="EMBL" id="MHQT01000009">
    <property type="protein sequence ID" value="OHA09928.1"/>
    <property type="molecule type" value="Genomic_DNA"/>
</dbReference>
<protein>
    <submittedName>
        <fullName evidence="1">Uncharacterized protein</fullName>
    </submittedName>
</protein>
<sequence length="79" mass="9046">MLANAAVRELAGAPFFQDKARGQRVLRTLRDAAGGRKVSQARLQAAQEFLVELLEEVDRRRPQHLVVCGRNVLRHVLWW</sequence>
<comment type="caution">
    <text evidence="1">The sequence shown here is derived from an EMBL/GenBank/DDBJ whole genome shotgun (WGS) entry which is preliminary data.</text>
</comment>
<organism evidence="1 2">
    <name type="scientific">Candidatus Sungbacteria bacterium RIFCSPLOWO2_01_FULL_60_25</name>
    <dbReference type="NCBI Taxonomy" id="1802281"/>
    <lineage>
        <taxon>Bacteria</taxon>
        <taxon>Candidatus Sungiibacteriota</taxon>
    </lineage>
</organism>